<dbReference type="EMBL" id="JAUUTY010000002">
    <property type="protein sequence ID" value="KAK1680315.1"/>
    <property type="molecule type" value="Genomic_DNA"/>
</dbReference>
<feature type="compositionally biased region" description="Polar residues" evidence="1">
    <location>
        <begin position="130"/>
        <end position="144"/>
    </location>
</feature>
<name>A0AAD8TCD1_LOLMU</name>
<dbReference type="AlphaFoldDB" id="A0AAD8TCD1"/>
<reference evidence="2" key="1">
    <citation type="submission" date="2023-07" db="EMBL/GenBank/DDBJ databases">
        <title>A chromosome-level genome assembly of Lolium multiflorum.</title>
        <authorList>
            <person name="Chen Y."/>
            <person name="Copetti D."/>
            <person name="Kolliker R."/>
            <person name="Studer B."/>
        </authorList>
    </citation>
    <scope>NUCLEOTIDE SEQUENCE</scope>
    <source>
        <strain evidence="2">02402/16</strain>
        <tissue evidence="2">Leaf</tissue>
    </source>
</reference>
<protein>
    <submittedName>
        <fullName evidence="2">Uncharacterized protein</fullName>
    </submittedName>
</protein>
<feature type="compositionally biased region" description="Low complexity" evidence="1">
    <location>
        <begin position="77"/>
        <end position="91"/>
    </location>
</feature>
<feature type="compositionally biased region" description="Basic and acidic residues" evidence="1">
    <location>
        <begin position="282"/>
        <end position="309"/>
    </location>
</feature>
<comment type="caution">
    <text evidence="2">The sequence shown here is derived from an EMBL/GenBank/DDBJ whole genome shotgun (WGS) entry which is preliminary data.</text>
</comment>
<feature type="compositionally biased region" description="Low complexity" evidence="1">
    <location>
        <begin position="111"/>
        <end position="129"/>
    </location>
</feature>
<feature type="region of interest" description="Disordered" evidence="1">
    <location>
        <begin position="66"/>
        <end position="159"/>
    </location>
</feature>
<sequence length="322" mass="35458">MYDYSGHDDTMRASKDNLSSDTLDRQIRVMIKIPRYMHTHLCNLDIHTGGAGIALEALEEKDLGTLTRVPHPGNTNPEAASDAVAPEAPEAPAKRKRGATHGPAAKRVREAPSASSTSTAAKARKPTSSCSSLNPDSGKGASSSMPPPEEPEPAWAEAPTNDAPKKLLLSGATVWGKPETEQQDLTILEDNLRIFFAKHKSMRQNTRQMHEDLRTLVLKQKAEIEKLTQKGAEDQQAIAHLQTRLKNNEEELANRPSVDEISAELEVLKAKHTSLHNFLKESAEKETKAKKELEEKHAQAMSELPEKLKTSHQRVKTLVSKA</sequence>
<proteinExistence type="predicted"/>
<feature type="region of interest" description="Disordered" evidence="1">
    <location>
        <begin position="1"/>
        <end position="20"/>
    </location>
</feature>
<feature type="compositionally biased region" description="Basic and acidic residues" evidence="1">
    <location>
        <begin position="1"/>
        <end position="15"/>
    </location>
</feature>
<evidence type="ECO:0000313" key="2">
    <source>
        <dbReference type="EMBL" id="KAK1680315.1"/>
    </source>
</evidence>
<gene>
    <name evidence="2" type="ORF">QYE76_041163</name>
</gene>
<keyword evidence="3" id="KW-1185">Reference proteome</keyword>
<evidence type="ECO:0000256" key="1">
    <source>
        <dbReference type="SAM" id="MobiDB-lite"/>
    </source>
</evidence>
<feature type="region of interest" description="Disordered" evidence="1">
    <location>
        <begin position="282"/>
        <end position="322"/>
    </location>
</feature>
<organism evidence="2 3">
    <name type="scientific">Lolium multiflorum</name>
    <name type="common">Italian ryegrass</name>
    <name type="synonym">Lolium perenne subsp. multiflorum</name>
    <dbReference type="NCBI Taxonomy" id="4521"/>
    <lineage>
        <taxon>Eukaryota</taxon>
        <taxon>Viridiplantae</taxon>
        <taxon>Streptophyta</taxon>
        <taxon>Embryophyta</taxon>
        <taxon>Tracheophyta</taxon>
        <taxon>Spermatophyta</taxon>
        <taxon>Magnoliopsida</taxon>
        <taxon>Liliopsida</taxon>
        <taxon>Poales</taxon>
        <taxon>Poaceae</taxon>
        <taxon>BOP clade</taxon>
        <taxon>Pooideae</taxon>
        <taxon>Poodae</taxon>
        <taxon>Poeae</taxon>
        <taxon>Poeae Chloroplast Group 2 (Poeae type)</taxon>
        <taxon>Loliodinae</taxon>
        <taxon>Loliinae</taxon>
        <taxon>Lolium</taxon>
    </lineage>
</organism>
<dbReference type="Proteomes" id="UP001231189">
    <property type="component" value="Unassembled WGS sequence"/>
</dbReference>
<evidence type="ECO:0000313" key="3">
    <source>
        <dbReference type="Proteomes" id="UP001231189"/>
    </source>
</evidence>
<accession>A0AAD8TCD1</accession>